<evidence type="ECO:0000313" key="4">
    <source>
        <dbReference type="Proteomes" id="UP000251714"/>
    </source>
</evidence>
<feature type="region of interest" description="Disordered" evidence="1">
    <location>
        <begin position="111"/>
        <end position="143"/>
    </location>
</feature>
<sequence length="457" mass="50835">MEAPCLWRPPPVYLPLLKYHWRTWPCPFKCGSILPSAVELGDHIRLKHLPDASDEHLNTVLARGEISVSKDVTRECPLCRQDVSGLESYIKHVGRHLEQLALHALPKIGDEELEDDDDSGEQTDEASELGAISANDDFSETSSKVHEQLEINETNNQVESGGPNTMTVGHDGEGGVNASEVPDGHTPMPPATSSIAYGQSGIEPAEIRKLAPEEDFTTSKLEQGEFDRAAIDESLDAIRKSVHGGNKEKPGESVKNVEQASIGFKELEQLPSDPSNEAGLATQGSRPLYTRFARKYISLETLREFNVDFDFDTDPEYVLVKRWVPEAEQDRMWNHTRLIREKRAESLLVLGFCETHKLGSELLHDWGSRHPKAPPPLPSVGDRQRINIGAINCKKGTPPSPSPPLLPFNGPDMTYRYINHGKSLVPTFNHLLTLAATSSNPPKDRSLFEPVTYYWQC</sequence>
<dbReference type="EMBL" id="PKMI01000072">
    <property type="protein sequence ID" value="RBA09691.1"/>
    <property type="molecule type" value="Genomic_DNA"/>
</dbReference>
<dbReference type="AlphaFoldDB" id="A0A365MMB4"/>
<comment type="caution">
    <text evidence="3">The sequence shown here is derived from an EMBL/GenBank/DDBJ whole genome shotgun (WGS) entry which is preliminary data.</text>
</comment>
<protein>
    <recommendedName>
        <fullName evidence="2">C2H2-type domain-containing protein</fullName>
    </recommendedName>
</protein>
<evidence type="ECO:0000259" key="2">
    <source>
        <dbReference type="PROSITE" id="PS00028"/>
    </source>
</evidence>
<organism evidence="3 4">
    <name type="scientific">Gibberella intermedia</name>
    <name type="common">Bulb rot disease fungus</name>
    <name type="synonym">Fusarium proliferatum</name>
    <dbReference type="NCBI Taxonomy" id="948311"/>
    <lineage>
        <taxon>Eukaryota</taxon>
        <taxon>Fungi</taxon>
        <taxon>Dikarya</taxon>
        <taxon>Ascomycota</taxon>
        <taxon>Pezizomycotina</taxon>
        <taxon>Sordariomycetes</taxon>
        <taxon>Hypocreomycetidae</taxon>
        <taxon>Hypocreales</taxon>
        <taxon>Nectriaceae</taxon>
        <taxon>Fusarium</taxon>
        <taxon>Fusarium fujikuroi species complex</taxon>
    </lineage>
</organism>
<evidence type="ECO:0000313" key="3">
    <source>
        <dbReference type="EMBL" id="RBA09691.1"/>
    </source>
</evidence>
<dbReference type="PROSITE" id="PS00028">
    <property type="entry name" value="ZINC_FINGER_C2H2_1"/>
    <property type="match status" value="1"/>
</dbReference>
<feature type="domain" description="C2H2-type" evidence="2">
    <location>
        <begin position="26"/>
        <end position="48"/>
    </location>
</feature>
<dbReference type="InterPro" id="IPR058348">
    <property type="entry name" value="DUF8035"/>
</dbReference>
<gene>
    <name evidence="3" type="ORF">FPRO05_05627</name>
</gene>
<proteinExistence type="predicted"/>
<dbReference type="InterPro" id="IPR013087">
    <property type="entry name" value="Znf_C2H2_type"/>
</dbReference>
<evidence type="ECO:0000256" key="1">
    <source>
        <dbReference type="SAM" id="MobiDB-lite"/>
    </source>
</evidence>
<accession>A0A365MMB4</accession>
<dbReference type="Pfam" id="PF26118">
    <property type="entry name" value="DUF8035"/>
    <property type="match status" value="1"/>
</dbReference>
<dbReference type="Proteomes" id="UP000251714">
    <property type="component" value="Unassembled WGS sequence"/>
</dbReference>
<feature type="compositionally biased region" description="Acidic residues" evidence="1">
    <location>
        <begin position="111"/>
        <end position="127"/>
    </location>
</feature>
<name>A0A365MMB4_GIBIN</name>
<reference evidence="3 4" key="1">
    <citation type="submission" date="2017-12" db="EMBL/GenBank/DDBJ databases">
        <title>Genome sequence of the mycotoxigenic crop pathogen Fusarium proliferatum, strain ITEM 2341 from Date Palm.</title>
        <authorList>
            <person name="Almiman B.F."/>
            <person name="Shittu T.A."/>
            <person name="Muthumeenakshi S."/>
            <person name="Baroncelli R."/>
            <person name="Sreenivasaprasada S."/>
        </authorList>
    </citation>
    <scope>NUCLEOTIDE SEQUENCE [LARGE SCALE GENOMIC DNA]</scope>
    <source>
        <strain evidence="3 4">ITEM 2341</strain>
    </source>
</reference>